<dbReference type="InterPro" id="IPR001878">
    <property type="entry name" value="Znf_CCHC"/>
</dbReference>
<dbReference type="Proteomes" id="UP000007797">
    <property type="component" value="Unassembled WGS sequence"/>
</dbReference>
<evidence type="ECO:0000256" key="1">
    <source>
        <dbReference type="PROSITE-ProRule" id="PRU00047"/>
    </source>
</evidence>
<dbReference type="GO" id="GO:0003676">
    <property type="term" value="F:nucleic acid binding"/>
    <property type="evidence" value="ECO:0007669"/>
    <property type="project" value="InterPro"/>
</dbReference>
<dbReference type="GeneID" id="14875277"/>
<reference evidence="4" key="1">
    <citation type="journal article" date="2011" name="Genome Res.">
        <title>Phylogeny-wide analysis of social amoeba genomes highlights ancient origins for complex intercellular communication.</title>
        <authorList>
            <person name="Heidel A.J."/>
            <person name="Lawal H.M."/>
            <person name="Felder M."/>
            <person name="Schilde C."/>
            <person name="Helps N.R."/>
            <person name="Tunggal B."/>
            <person name="Rivero F."/>
            <person name="John U."/>
            <person name="Schleicher M."/>
            <person name="Eichinger L."/>
            <person name="Platzer M."/>
            <person name="Noegel A.A."/>
            <person name="Schaap P."/>
            <person name="Gloeckner G."/>
        </authorList>
    </citation>
    <scope>NUCLEOTIDE SEQUENCE [LARGE SCALE GENOMIC DNA]</scope>
    <source>
        <strain evidence="4">SH3</strain>
    </source>
</reference>
<dbReference type="EMBL" id="GL883008">
    <property type="protein sequence ID" value="EGG23079.1"/>
    <property type="molecule type" value="Genomic_DNA"/>
</dbReference>
<keyword evidence="1" id="KW-0479">Metal-binding</keyword>
<keyword evidence="4" id="KW-1185">Reference proteome</keyword>
<keyword evidence="1" id="KW-0862">Zinc</keyword>
<evidence type="ECO:0000259" key="2">
    <source>
        <dbReference type="PROSITE" id="PS50158"/>
    </source>
</evidence>
<sequence>MNYFIMVQCFKCTREGHYADQCNGYDNPPTSRGVVNGLKSIEQAQKFKAAAFGTANSTNGTVYYPFNKK</sequence>
<dbReference type="RefSeq" id="XP_004360930.1">
    <property type="nucleotide sequence ID" value="XM_004360873.1"/>
</dbReference>
<evidence type="ECO:0000313" key="4">
    <source>
        <dbReference type="Proteomes" id="UP000007797"/>
    </source>
</evidence>
<dbReference type="GO" id="GO:0008270">
    <property type="term" value="F:zinc ion binding"/>
    <property type="evidence" value="ECO:0007669"/>
    <property type="project" value="UniProtKB-KW"/>
</dbReference>
<organism evidence="3 4">
    <name type="scientific">Cavenderia fasciculata</name>
    <name type="common">Slime mold</name>
    <name type="synonym">Dictyostelium fasciculatum</name>
    <dbReference type="NCBI Taxonomy" id="261658"/>
    <lineage>
        <taxon>Eukaryota</taxon>
        <taxon>Amoebozoa</taxon>
        <taxon>Evosea</taxon>
        <taxon>Eumycetozoa</taxon>
        <taxon>Dictyostelia</taxon>
        <taxon>Acytosteliales</taxon>
        <taxon>Cavenderiaceae</taxon>
        <taxon>Cavenderia</taxon>
    </lineage>
</organism>
<keyword evidence="1" id="KW-0863">Zinc-finger</keyword>
<dbReference type="AlphaFoldDB" id="F4PNM6"/>
<dbReference type="SUPFAM" id="SSF57756">
    <property type="entry name" value="Retrovirus zinc finger-like domains"/>
    <property type="match status" value="1"/>
</dbReference>
<dbReference type="InterPro" id="IPR036875">
    <property type="entry name" value="Znf_CCHC_sf"/>
</dbReference>
<protein>
    <recommendedName>
        <fullName evidence="2">CCHC-type domain-containing protein</fullName>
    </recommendedName>
</protein>
<proteinExistence type="predicted"/>
<dbReference type="KEGG" id="dfa:DFA_05209"/>
<evidence type="ECO:0000313" key="3">
    <source>
        <dbReference type="EMBL" id="EGG23079.1"/>
    </source>
</evidence>
<feature type="domain" description="CCHC-type" evidence="2">
    <location>
        <begin position="9"/>
        <end position="22"/>
    </location>
</feature>
<gene>
    <name evidence="3" type="ORF">DFA_05209</name>
</gene>
<dbReference type="PROSITE" id="PS50158">
    <property type="entry name" value="ZF_CCHC"/>
    <property type="match status" value="1"/>
</dbReference>
<accession>F4PNM6</accession>
<name>F4PNM6_CACFS</name>